<dbReference type="Gramene" id="BGIOSGA019533-TA">
    <property type="protein sequence ID" value="BGIOSGA019533-PA"/>
    <property type="gene ID" value="BGIOSGA019533"/>
</dbReference>
<dbReference type="HOGENOM" id="CLU_768110_0_0_1"/>
<accession>B8AW26</accession>
<dbReference type="AlphaFoldDB" id="B8AW26"/>
<evidence type="ECO:0000313" key="2">
    <source>
        <dbReference type="EMBL" id="EEC78895.1"/>
    </source>
</evidence>
<name>B8AW26_ORYSI</name>
<organism evidence="2 3">
    <name type="scientific">Oryza sativa subsp. indica</name>
    <name type="common">Rice</name>
    <dbReference type="NCBI Taxonomy" id="39946"/>
    <lineage>
        <taxon>Eukaryota</taxon>
        <taxon>Viridiplantae</taxon>
        <taxon>Streptophyta</taxon>
        <taxon>Embryophyta</taxon>
        <taxon>Tracheophyta</taxon>
        <taxon>Spermatophyta</taxon>
        <taxon>Magnoliopsida</taxon>
        <taxon>Liliopsida</taxon>
        <taxon>Poales</taxon>
        <taxon>Poaceae</taxon>
        <taxon>BOP clade</taxon>
        <taxon>Oryzoideae</taxon>
        <taxon>Oryzeae</taxon>
        <taxon>Oryzinae</taxon>
        <taxon>Oryza</taxon>
        <taxon>Oryza sativa</taxon>
    </lineage>
</organism>
<reference evidence="2 3" key="1">
    <citation type="journal article" date="2005" name="PLoS Biol.">
        <title>The genomes of Oryza sativa: a history of duplications.</title>
        <authorList>
            <person name="Yu J."/>
            <person name="Wang J."/>
            <person name="Lin W."/>
            <person name="Li S."/>
            <person name="Li H."/>
            <person name="Zhou J."/>
            <person name="Ni P."/>
            <person name="Dong W."/>
            <person name="Hu S."/>
            <person name="Zeng C."/>
            <person name="Zhang J."/>
            <person name="Zhang Y."/>
            <person name="Li R."/>
            <person name="Xu Z."/>
            <person name="Li S."/>
            <person name="Li X."/>
            <person name="Zheng H."/>
            <person name="Cong L."/>
            <person name="Lin L."/>
            <person name="Yin J."/>
            <person name="Geng J."/>
            <person name="Li G."/>
            <person name="Shi J."/>
            <person name="Liu J."/>
            <person name="Lv H."/>
            <person name="Li J."/>
            <person name="Wang J."/>
            <person name="Deng Y."/>
            <person name="Ran L."/>
            <person name="Shi X."/>
            <person name="Wang X."/>
            <person name="Wu Q."/>
            <person name="Li C."/>
            <person name="Ren X."/>
            <person name="Wang J."/>
            <person name="Wang X."/>
            <person name="Li D."/>
            <person name="Liu D."/>
            <person name="Zhang X."/>
            <person name="Ji Z."/>
            <person name="Zhao W."/>
            <person name="Sun Y."/>
            <person name="Zhang Z."/>
            <person name="Bao J."/>
            <person name="Han Y."/>
            <person name="Dong L."/>
            <person name="Ji J."/>
            <person name="Chen P."/>
            <person name="Wu S."/>
            <person name="Liu J."/>
            <person name="Xiao Y."/>
            <person name="Bu D."/>
            <person name="Tan J."/>
            <person name="Yang L."/>
            <person name="Ye C."/>
            <person name="Zhang J."/>
            <person name="Xu J."/>
            <person name="Zhou Y."/>
            <person name="Yu Y."/>
            <person name="Zhang B."/>
            <person name="Zhuang S."/>
            <person name="Wei H."/>
            <person name="Liu B."/>
            <person name="Lei M."/>
            <person name="Yu H."/>
            <person name="Li Y."/>
            <person name="Xu H."/>
            <person name="Wei S."/>
            <person name="He X."/>
            <person name="Fang L."/>
            <person name="Zhang Z."/>
            <person name="Zhang Y."/>
            <person name="Huang X."/>
            <person name="Su Z."/>
            <person name="Tong W."/>
            <person name="Li J."/>
            <person name="Tong Z."/>
            <person name="Li S."/>
            <person name="Ye J."/>
            <person name="Wang L."/>
            <person name="Fang L."/>
            <person name="Lei T."/>
            <person name="Chen C."/>
            <person name="Chen H."/>
            <person name="Xu Z."/>
            <person name="Li H."/>
            <person name="Huang H."/>
            <person name="Zhang F."/>
            <person name="Xu H."/>
            <person name="Li N."/>
            <person name="Zhao C."/>
            <person name="Li S."/>
            <person name="Dong L."/>
            <person name="Huang Y."/>
            <person name="Li L."/>
            <person name="Xi Y."/>
            <person name="Qi Q."/>
            <person name="Li W."/>
            <person name="Zhang B."/>
            <person name="Hu W."/>
            <person name="Zhang Y."/>
            <person name="Tian X."/>
            <person name="Jiao Y."/>
            <person name="Liang X."/>
            <person name="Jin J."/>
            <person name="Gao L."/>
            <person name="Zheng W."/>
            <person name="Hao B."/>
            <person name="Liu S."/>
            <person name="Wang W."/>
            <person name="Yuan L."/>
            <person name="Cao M."/>
            <person name="McDermott J."/>
            <person name="Samudrala R."/>
            <person name="Wang J."/>
            <person name="Wong G.K."/>
            <person name="Yang H."/>
        </authorList>
    </citation>
    <scope>NUCLEOTIDE SEQUENCE [LARGE SCALE GENOMIC DNA]</scope>
    <source>
        <strain evidence="3">cv. 93-11</strain>
    </source>
</reference>
<keyword evidence="3" id="KW-1185">Reference proteome</keyword>
<feature type="region of interest" description="Disordered" evidence="1">
    <location>
        <begin position="75"/>
        <end position="105"/>
    </location>
</feature>
<proteinExistence type="predicted"/>
<gene>
    <name evidence="2" type="ORF">OsI_19267</name>
</gene>
<dbReference type="EMBL" id="CM000130">
    <property type="protein sequence ID" value="EEC78895.1"/>
    <property type="molecule type" value="Genomic_DNA"/>
</dbReference>
<evidence type="ECO:0000313" key="3">
    <source>
        <dbReference type="Proteomes" id="UP000007015"/>
    </source>
</evidence>
<evidence type="ECO:0000256" key="1">
    <source>
        <dbReference type="SAM" id="MobiDB-lite"/>
    </source>
</evidence>
<dbReference type="Proteomes" id="UP000007015">
    <property type="component" value="Chromosome 5"/>
</dbReference>
<sequence>MAEDSGAILRHISSLKDMLDKDSRESATSCNRIWRCAVQRCPNTTTAIMKEMRAYLKKNSRIGKYLNLHPSSYRPMPSSETAAKRKQAPDALQFGRPTPKQTTSVASMLCKAPEEVDEDIHAKGPSQSTIEQCTRQYNGKQMVHQQIANLFSEFDIPFAAAHSRSFETMVNEEIEENIQKTREIESEIVKHSETEKEYIMKESELMKGVSIAEFELNGIIQVAAAETDSLKVMEGNLEFQKATLNGIRKRFSNKMEKFINESKGFQANMLGDLNKDLVLLLKEKGSLGDESENLKMKINAIESSSRDYFADILEELNMENSVLESELQYKISEYMDVMKDISNLKALFSSINS</sequence>
<protein>
    <submittedName>
        <fullName evidence="2">Uncharacterized protein</fullName>
    </submittedName>
</protein>